<dbReference type="GO" id="GO:0005737">
    <property type="term" value="C:cytoplasm"/>
    <property type="evidence" value="ECO:0007669"/>
    <property type="project" value="TreeGrafter"/>
</dbReference>
<evidence type="ECO:0008006" key="6">
    <source>
        <dbReference type="Google" id="ProtNLM"/>
    </source>
</evidence>
<keyword evidence="2" id="KW-0413">Isomerase</keyword>
<evidence type="ECO:0000256" key="3">
    <source>
        <dbReference type="PIRSR" id="PIRSR016184-1"/>
    </source>
</evidence>
<protein>
    <recommendedName>
        <fullName evidence="6">Isomerase</fullName>
    </recommendedName>
</protein>
<dbReference type="Gene3D" id="3.10.310.10">
    <property type="entry name" value="Diaminopimelate Epimerase, Chain A, domain 1"/>
    <property type="match status" value="2"/>
</dbReference>
<evidence type="ECO:0000256" key="2">
    <source>
        <dbReference type="ARBA" id="ARBA00023235"/>
    </source>
</evidence>
<dbReference type="PANTHER" id="PTHR13774:SF17">
    <property type="entry name" value="PHENAZINE BIOSYNTHESIS-LIKE DOMAIN-CONTAINING PROTEIN"/>
    <property type="match status" value="1"/>
</dbReference>
<reference evidence="4" key="1">
    <citation type="submission" date="2022-10" db="EMBL/GenBank/DDBJ databases">
        <title>Culturing micro-colonial fungi from biological soil crusts in the Mojave desert and describing Neophaeococcomyces mojavensis, and introducing the new genera and species Taxawa tesnikishii.</title>
        <authorList>
            <person name="Kurbessoian T."/>
            <person name="Stajich J.E."/>
        </authorList>
    </citation>
    <scope>NUCLEOTIDE SEQUENCE</scope>
    <source>
        <strain evidence="4">TK_41</strain>
    </source>
</reference>
<dbReference type="Proteomes" id="UP001172673">
    <property type="component" value="Unassembled WGS sequence"/>
</dbReference>
<dbReference type="EMBL" id="JAPDRK010000011">
    <property type="protein sequence ID" value="KAJ9607764.1"/>
    <property type="molecule type" value="Genomic_DNA"/>
</dbReference>
<keyword evidence="5" id="KW-1185">Reference proteome</keyword>
<name>A0AA38X6L2_9EURO</name>
<proteinExistence type="inferred from homology"/>
<comment type="caution">
    <text evidence="4">The sequence shown here is derived from an EMBL/GenBank/DDBJ whole genome shotgun (WGS) entry which is preliminary data.</text>
</comment>
<sequence>MTEGAFKGNPTPVFILDDYHQDADFQKWPADAILQTVAREMNQSETIFVKVDEDDDGGDGDHNGYLIRSFTPYKEEPFCGHGMVAAAHLLARSMGHSLGRAMRFKTVGGIVVDARLEGYDAKRGFEYGEARIFRLEIPARPVNQWYNEDIELRKRIADTLVVDVTQILALGRNELMDLAIELSHEVDFSAGSMQIDAVALMNASPPGTRSQIITSRGDRYGVDFVKRVFAYGSEDQGTGSTYCVLIPYWHSRLEKLAMSVKQVSDRTAMASVASNAKKEGYVTLYGSAVKVMDGRMLVPNSTA</sequence>
<comment type="similarity">
    <text evidence="1">Belongs to the PhzF family.</text>
</comment>
<evidence type="ECO:0000313" key="4">
    <source>
        <dbReference type="EMBL" id="KAJ9607764.1"/>
    </source>
</evidence>
<accession>A0AA38X6L2</accession>
<gene>
    <name evidence="4" type="ORF">H2200_007842</name>
</gene>
<dbReference type="Pfam" id="PF02567">
    <property type="entry name" value="PhzC-PhzF"/>
    <property type="match status" value="1"/>
</dbReference>
<dbReference type="PANTHER" id="PTHR13774">
    <property type="entry name" value="PHENAZINE BIOSYNTHESIS PROTEIN"/>
    <property type="match status" value="1"/>
</dbReference>
<dbReference type="SUPFAM" id="SSF54506">
    <property type="entry name" value="Diaminopimelate epimerase-like"/>
    <property type="match status" value="1"/>
</dbReference>
<feature type="active site" evidence="3">
    <location>
        <position position="45"/>
    </location>
</feature>
<dbReference type="GO" id="GO:0016853">
    <property type="term" value="F:isomerase activity"/>
    <property type="evidence" value="ECO:0007669"/>
    <property type="project" value="UniProtKB-KW"/>
</dbReference>
<dbReference type="PIRSF" id="PIRSF016184">
    <property type="entry name" value="PhzC_PhzF"/>
    <property type="match status" value="1"/>
</dbReference>
<dbReference type="AlphaFoldDB" id="A0AA38X6L2"/>
<dbReference type="InterPro" id="IPR003719">
    <property type="entry name" value="Phenazine_PhzF-like"/>
</dbReference>
<evidence type="ECO:0000313" key="5">
    <source>
        <dbReference type="Proteomes" id="UP001172673"/>
    </source>
</evidence>
<evidence type="ECO:0000256" key="1">
    <source>
        <dbReference type="ARBA" id="ARBA00008270"/>
    </source>
</evidence>
<organism evidence="4 5">
    <name type="scientific">Cladophialophora chaetospira</name>
    <dbReference type="NCBI Taxonomy" id="386627"/>
    <lineage>
        <taxon>Eukaryota</taxon>
        <taxon>Fungi</taxon>
        <taxon>Dikarya</taxon>
        <taxon>Ascomycota</taxon>
        <taxon>Pezizomycotina</taxon>
        <taxon>Eurotiomycetes</taxon>
        <taxon>Chaetothyriomycetidae</taxon>
        <taxon>Chaetothyriales</taxon>
        <taxon>Herpotrichiellaceae</taxon>
        <taxon>Cladophialophora</taxon>
    </lineage>
</organism>